<evidence type="ECO:0000313" key="4">
    <source>
        <dbReference type="Proteomes" id="UP001500711"/>
    </source>
</evidence>
<feature type="compositionally biased region" description="Low complexity" evidence="1">
    <location>
        <begin position="107"/>
        <end position="124"/>
    </location>
</feature>
<dbReference type="Proteomes" id="UP001500711">
    <property type="component" value="Unassembled WGS sequence"/>
</dbReference>
<name>A0ABP7B807_9PSEU</name>
<keyword evidence="2" id="KW-0812">Transmembrane</keyword>
<keyword evidence="2" id="KW-0472">Membrane</keyword>
<reference evidence="4" key="1">
    <citation type="journal article" date="2019" name="Int. J. Syst. Evol. Microbiol.">
        <title>The Global Catalogue of Microorganisms (GCM) 10K type strain sequencing project: providing services to taxonomists for standard genome sequencing and annotation.</title>
        <authorList>
            <consortium name="The Broad Institute Genomics Platform"/>
            <consortium name="The Broad Institute Genome Sequencing Center for Infectious Disease"/>
            <person name="Wu L."/>
            <person name="Ma J."/>
        </authorList>
    </citation>
    <scope>NUCLEOTIDE SEQUENCE [LARGE SCALE GENOMIC DNA]</scope>
    <source>
        <strain evidence="4">JCM 17494</strain>
    </source>
</reference>
<sequence>MMHVTGAQPVNCARRPTSVMAEKEKITPVKLVASVLAAVTAAVLSLRLNVVGTIIGAALASVVTTVGAVLYQRSMEREKRWQVIAVGGLLAFVVTVLTVTSVQLVTGKPTSADPATPTTSTSIHTETHTETTKTETITVTAPPTTSGQSPTESTTTTGPPTSSTGSRQPTDSSMPPSTVDPIR</sequence>
<gene>
    <name evidence="3" type="ORF">GCM10022267_41680</name>
</gene>
<feature type="compositionally biased region" description="Low complexity" evidence="1">
    <location>
        <begin position="134"/>
        <end position="170"/>
    </location>
</feature>
<feature type="region of interest" description="Disordered" evidence="1">
    <location>
        <begin position="107"/>
        <end position="183"/>
    </location>
</feature>
<evidence type="ECO:0000313" key="3">
    <source>
        <dbReference type="EMBL" id="GAA3651009.1"/>
    </source>
</evidence>
<keyword evidence="4" id="KW-1185">Reference proteome</keyword>
<evidence type="ECO:0000256" key="1">
    <source>
        <dbReference type="SAM" id="MobiDB-lite"/>
    </source>
</evidence>
<organism evidence="3 4">
    <name type="scientific">Lentzea roselyniae</name>
    <dbReference type="NCBI Taxonomy" id="531940"/>
    <lineage>
        <taxon>Bacteria</taxon>
        <taxon>Bacillati</taxon>
        <taxon>Actinomycetota</taxon>
        <taxon>Actinomycetes</taxon>
        <taxon>Pseudonocardiales</taxon>
        <taxon>Pseudonocardiaceae</taxon>
        <taxon>Lentzea</taxon>
    </lineage>
</organism>
<accession>A0ABP7B807</accession>
<dbReference type="EMBL" id="BAABBE010000011">
    <property type="protein sequence ID" value="GAA3651009.1"/>
    <property type="molecule type" value="Genomic_DNA"/>
</dbReference>
<evidence type="ECO:0000256" key="2">
    <source>
        <dbReference type="SAM" id="Phobius"/>
    </source>
</evidence>
<feature type="transmembrane region" description="Helical" evidence="2">
    <location>
        <begin position="54"/>
        <end position="71"/>
    </location>
</feature>
<feature type="transmembrane region" description="Helical" evidence="2">
    <location>
        <begin position="83"/>
        <end position="105"/>
    </location>
</feature>
<proteinExistence type="predicted"/>
<comment type="caution">
    <text evidence="3">The sequence shown here is derived from an EMBL/GenBank/DDBJ whole genome shotgun (WGS) entry which is preliminary data.</text>
</comment>
<keyword evidence="2" id="KW-1133">Transmembrane helix</keyword>
<protein>
    <submittedName>
        <fullName evidence="3">Uncharacterized protein</fullName>
    </submittedName>
</protein>